<feature type="compositionally biased region" description="Pro residues" evidence="2">
    <location>
        <begin position="993"/>
        <end position="1008"/>
    </location>
</feature>
<organism evidence="4 5">
    <name type="scientific">Pinctada imbricata</name>
    <name type="common">Atlantic pearl-oyster</name>
    <name type="synonym">Pinctada martensii</name>
    <dbReference type="NCBI Taxonomy" id="66713"/>
    <lineage>
        <taxon>Eukaryota</taxon>
        <taxon>Metazoa</taxon>
        <taxon>Spiralia</taxon>
        <taxon>Lophotrochozoa</taxon>
        <taxon>Mollusca</taxon>
        <taxon>Bivalvia</taxon>
        <taxon>Autobranchia</taxon>
        <taxon>Pteriomorphia</taxon>
        <taxon>Pterioida</taxon>
        <taxon>Pterioidea</taxon>
        <taxon>Pteriidae</taxon>
        <taxon>Pinctada</taxon>
    </lineage>
</organism>
<feature type="compositionally biased region" description="Basic and acidic residues" evidence="2">
    <location>
        <begin position="957"/>
        <end position="974"/>
    </location>
</feature>
<evidence type="ECO:0000256" key="1">
    <source>
        <dbReference type="SAM" id="Coils"/>
    </source>
</evidence>
<proteinExistence type="predicted"/>
<feature type="compositionally biased region" description="Pro residues" evidence="2">
    <location>
        <begin position="579"/>
        <end position="628"/>
    </location>
</feature>
<dbReference type="AlphaFoldDB" id="A0AA88YKF8"/>
<feature type="compositionally biased region" description="Polar residues" evidence="2">
    <location>
        <begin position="469"/>
        <end position="493"/>
    </location>
</feature>
<evidence type="ECO:0000313" key="5">
    <source>
        <dbReference type="Proteomes" id="UP001186944"/>
    </source>
</evidence>
<feature type="compositionally biased region" description="Pro residues" evidence="2">
    <location>
        <begin position="819"/>
        <end position="828"/>
    </location>
</feature>
<feature type="compositionally biased region" description="Low complexity" evidence="2">
    <location>
        <begin position="551"/>
        <end position="578"/>
    </location>
</feature>
<feature type="coiled-coil region" evidence="1">
    <location>
        <begin position="175"/>
        <end position="247"/>
    </location>
</feature>
<comment type="caution">
    <text evidence="4">The sequence shown here is derived from an EMBL/GenBank/DDBJ whole genome shotgun (WGS) entry which is preliminary data.</text>
</comment>
<evidence type="ECO:0000259" key="3">
    <source>
        <dbReference type="PROSITE" id="PS51391"/>
    </source>
</evidence>
<evidence type="ECO:0000256" key="2">
    <source>
        <dbReference type="SAM" id="MobiDB-lite"/>
    </source>
</evidence>
<feature type="compositionally biased region" description="Polar residues" evidence="2">
    <location>
        <begin position="451"/>
        <end position="461"/>
    </location>
</feature>
<name>A0AA88YKF8_PINIB</name>
<feature type="compositionally biased region" description="Low complexity" evidence="2">
    <location>
        <begin position="893"/>
        <end position="912"/>
    </location>
</feature>
<dbReference type="Gene3D" id="1.25.40.90">
    <property type="match status" value="1"/>
</dbReference>
<keyword evidence="1" id="KW-0175">Coiled coil</keyword>
<evidence type="ECO:0000313" key="4">
    <source>
        <dbReference type="EMBL" id="KAK3098614.1"/>
    </source>
</evidence>
<feature type="region of interest" description="Disordered" evidence="2">
    <location>
        <begin position="451"/>
        <end position="493"/>
    </location>
</feature>
<dbReference type="Pfam" id="PF16566">
    <property type="entry name" value="CREPT"/>
    <property type="match status" value="1"/>
</dbReference>
<protein>
    <recommendedName>
        <fullName evidence="3">CID domain-containing protein</fullName>
    </recommendedName>
</protein>
<dbReference type="GO" id="GO:0031124">
    <property type="term" value="P:mRNA 3'-end processing"/>
    <property type="evidence" value="ECO:0007669"/>
    <property type="project" value="TreeGrafter"/>
</dbReference>
<dbReference type="InterPro" id="IPR006569">
    <property type="entry name" value="CID_dom"/>
</dbReference>
<feature type="compositionally biased region" description="Pro residues" evidence="2">
    <location>
        <begin position="1016"/>
        <end position="1027"/>
    </location>
</feature>
<dbReference type="GO" id="GO:0000993">
    <property type="term" value="F:RNA polymerase II complex binding"/>
    <property type="evidence" value="ECO:0007669"/>
    <property type="project" value="TreeGrafter"/>
</dbReference>
<feature type="compositionally biased region" description="Pro residues" evidence="2">
    <location>
        <begin position="646"/>
        <end position="659"/>
    </location>
</feature>
<dbReference type="Gene3D" id="6.10.250.2560">
    <property type="match status" value="1"/>
</dbReference>
<dbReference type="InterPro" id="IPR032337">
    <property type="entry name" value="RPRD1A/B_C"/>
</dbReference>
<gene>
    <name evidence="4" type="ORF">FSP39_021237</name>
</gene>
<sequence>MVILSSTLIASSKQQLTLFNLCNDVVQNGKRKKAMIYLESFKDPLKEAVALIRGKSIIPNVERILKIWNERNIFPKTFVEELIKSIQKKEEPVVEVHVPAPKEPSPAYTPTKNTDEEKILAEFKPQGLIEKINGYKRLEGDLLLKSKQLNNLNVDASSVEAVKQLKDRAHGKQFIQQFEDSCAKLENYMNGAEKKMTEEKELIEMLTESEVFYDEQYREAKIVANAYKNFGNRINNLRKKLEELIKSLPSPVPSPSYDAPSPGNTPPYEEIDNTEAIDMDLDDDVANTQTNVVAAVNKHDVVEIDDEESYDPNELYSPSKPKFTGPTALESRITTLMPGGTVPPPLTDPRSKAHIKQLNMDDTPVYTPPAPKSAVKVLSEEQVKDEGSSTPVMDEKEDSPPPAKSHQNPIDFLTQILSKTTKSSQQNSNFLQNLSLLTNTVKSQFQQQKDPLVQAGSSSMVSEEPVTGSPRSWSEWKAQNQTNDASISQDTKSANNSLNANIHVSSEQVSQGNALPAISQPQLLNSQMSGTSALYSQPHVLTEPVSATHGLSSTALTSPPLSANVPIMLGQQPPNLGQQPPPLGQQPPPLGQQPPTPPTQPPGVPIPPQIPGFPPAVAPLSQPPPPPVAQTWLPGQNGPSPTGPGFQPPPFVPPSPQGPPRFQGEPNPPWNNQPPGWNQSGAQPPPTSQAWPQTSMNSGDVSPTWNQQGGMHGGPQSTSWAPPSQDQNTASWNMLPQGRTSPDWSRPAPQDQSSPPWAQQNFNRDNPWEEEDDPSAGGSSKASNILPPPPKGILRNRRESSLREVPITPSTENSDNIGPKPPTQPPSPVEGKNRFLKSPHRQTGAPDDHMEFLEKLKRKTTNTSSNLISPPVKDGGMDDTDSISALFSKKQHSNLTTITTIDTTENNSNNSSQEDKASEEGQTYMQIEKVQIDRRRRSKSDDIRFSESSVVDMDTDSDMRESDMNYKPEEHFDHYGPPSNRGDFRPEPRFRGPRPPFRPPPGMRPPRGPYWQGDPYGPPPPRRPPPPFRDHFEPYRRPRPRF</sequence>
<feature type="region of interest" description="Disordered" evidence="2">
    <location>
        <begin position="550"/>
        <end position="1042"/>
    </location>
</feature>
<feature type="compositionally biased region" description="Polar residues" evidence="2">
    <location>
        <begin position="750"/>
        <end position="764"/>
    </location>
</feature>
<reference evidence="4" key="1">
    <citation type="submission" date="2019-08" db="EMBL/GenBank/DDBJ databases">
        <title>The improved chromosome-level genome for the pearl oyster Pinctada fucata martensii using PacBio sequencing and Hi-C.</title>
        <authorList>
            <person name="Zheng Z."/>
        </authorList>
    </citation>
    <scope>NUCLEOTIDE SEQUENCE</scope>
    <source>
        <strain evidence="4">ZZ-2019</strain>
        <tissue evidence="4">Adductor muscle</tissue>
    </source>
</reference>
<dbReference type="InterPro" id="IPR008942">
    <property type="entry name" value="ENTH_VHS"/>
</dbReference>
<feature type="compositionally biased region" description="Basic and acidic residues" evidence="2">
    <location>
        <begin position="846"/>
        <end position="855"/>
    </location>
</feature>
<dbReference type="Pfam" id="PF04818">
    <property type="entry name" value="CID"/>
    <property type="match status" value="1"/>
</dbReference>
<dbReference type="EMBL" id="VSWD01000007">
    <property type="protein sequence ID" value="KAK3098614.1"/>
    <property type="molecule type" value="Genomic_DNA"/>
</dbReference>
<keyword evidence="5" id="KW-1185">Reference proteome</keyword>
<dbReference type="PANTHER" id="PTHR12460">
    <property type="entry name" value="CYCLIN-DEPENDENT KINASE INHIBITOR-RELATED PROTEIN"/>
    <property type="match status" value="1"/>
</dbReference>
<feature type="compositionally biased region" description="Basic and acidic residues" evidence="2">
    <location>
        <begin position="378"/>
        <end position="387"/>
    </location>
</feature>
<dbReference type="Proteomes" id="UP001186944">
    <property type="component" value="Unassembled WGS sequence"/>
</dbReference>
<dbReference type="PANTHER" id="PTHR12460:SF40">
    <property type="entry name" value="REGULATION OF NUCLEAR PRE-MRNA DOMAIN-CONTAINING PROTEIN 2"/>
    <property type="match status" value="1"/>
</dbReference>
<accession>A0AA88YKF8</accession>
<feature type="region of interest" description="Disordered" evidence="2">
    <location>
        <begin position="377"/>
        <end position="408"/>
    </location>
</feature>
<dbReference type="PROSITE" id="PS51391">
    <property type="entry name" value="CID"/>
    <property type="match status" value="1"/>
</dbReference>
<feature type="domain" description="CID" evidence="3">
    <location>
        <begin position="1"/>
        <end position="90"/>
    </location>
</feature>
<feature type="compositionally biased region" description="Polar residues" evidence="2">
    <location>
        <begin position="688"/>
        <end position="743"/>
    </location>
</feature>